<proteinExistence type="predicted"/>
<dbReference type="Proteomes" id="UP000239485">
    <property type="component" value="Unassembled WGS sequence"/>
</dbReference>
<protein>
    <submittedName>
        <fullName evidence="2">Uncharacterized protein</fullName>
    </submittedName>
</protein>
<evidence type="ECO:0000313" key="3">
    <source>
        <dbReference type="Proteomes" id="UP000239485"/>
    </source>
</evidence>
<name>A0A2S6IH47_9ACTN</name>
<reference evidence="2 3" key="1">
    <citation type="submission" date="2018-02" db="EMBL/GenBank/DDBJ databases">
        <title>Genomic Encyclopedia of Archaeal and Bacterial Type Strains, Phase II (KMG-II): from individual species to whole genera.</title>
        <authorList>
            <person name="Goeker M."/>
        </authorList>
    </citation>
    <scope>NUCLEOTIDE SEQUENCE [LARGE SCALE GENOMIC DNA]</scope>
    <source>
        <strain evidence="2 3">DSM 22857</strain>
    </source>
</reference>
<organism evidence="2 3">
    <name type="scientific">Kineococcus xinjiangensis</name>
    <dbReference type="NCBI Taxonomy" id="512762"/>
    <lineage>
        <taxon>Bacteria</taxon>
        <taxon>Bacillati</taxon>
        <taxon>Actinomycetota</taxon>
        <taxon>Actinomycetes</taxon>
        <taxon>Kineosporiales</taxon>
        <taxon>Kineosporiaceae</taxon>
        <taxon>Kineococcus</taxon>
    </lineage>
</organism>
<evidence type="ECO:0000313" key="2">
    <source>
        <dbReference type="EMBL" id="PPK93518.1"/>
    </source>
</evidence>
<dbReference type="AlphaFoldDB" id="A0A2S6IH47"/>
<sequence length="95" mass="10156">MRADGTHRYAATTTSPDGTGSVEHTVLSDPDLLADLGLGPVEEPLLVRRALEQLVRSTQPRGGEPGTALPPVIDLARLHAEDPDLLRNLTLRTAL</sequence>
<dbReference type="EMBL" id="PTJD01000010">
    <property type="protein sequence ID" value="PPK93518.1"/>
    <property type="molecule type" value="Genomic_DNA"/>
</dbReference>
<keyword evidence="3" id="KW-1185">Reference proteome</keyword>
<gene>
    <name evidence="2" type="ORF">CLV92_110146</name>
</gene>
<comment type="caution">
    <text evidence="2">The sequence shown here is derived from an EMBL/GenBank/DDBJ whole genome shotgun (WGS) entry which is preliminary data.</text>
</comment>
<feature type="region of interest" description="Disordered" evidence="1">
    <location>
        <begin position="1"/>
        <end position="25"/>
    </location>
</feature>
<evidence type="ECO:0000256" key="1">
    <source>
        <dbReference type="SAM" id="MobiDB-lite"/>
    </source>
</evidence>
<accession>A0A2S6IH47</accession>